<evidence type="ECO:0000256" key="2">
    <source>
        <dbReference type="SAM" id="SignalP"/>
    </source>
</evidence>
<dbReference type="Gene3D" id="3.40.190.10">
    <property type="entry name" value="Periplasmic binding protein-like II"/>
    <property type="match status" value="1"/>
</dbReference>
<dbReference type="EMBL" id="VUMI01000052">
    <property type="protein sequence ID" value="MSS91000.1"/>
    <property type="molecule type" value="Genomic_DNA"/>
</dbReference>
<dbReference type="PANTHER" id="PTHR43649:SF12">
    <property type="entry name" value="DIACETYLCHITOBIOSE BINDING PROTEIN DASA"/>
    <property type="match status" value="1"/>
</dbReference>
<reference evidence="3 4" key="1">
    <citation type="submission" date="2019-08" db="EMBL/GenBank/DDBJ databases">
        <title>In-depth cultivation of the pig gut microbiome towards novel bacterial diversity and tailored functional studies.</title>
        <authorList>
            <person name="Wylensek D."/>
            <person name="Hitch T.C.A."/>
            <person name="Clavel T."/>
        </authorList>
    </citation>
    <scope>NUCLEOTIDE SEQUENCE [LARGE SCALE GENOMIC DNA]</scope>
    <source>
        <strain evidence="3 4">WCA-389-WT-23B</strain>
    </source>
</reference>
<evidence type="ECO:0000313" key="3">
    <source>
        <dbReference type="EMBL" id="MSS91000.1"/>
    </source>
</evidence>
<feature type="signal peptide" evidence="2">
    <location>
        <begin position="1"/>
        <end position="24"/>
    </location>
</feature>
<dbReference type="GeneID" id="86055876"/>
<evidence type="ECO:0000256" key="1">
    <source>
        <dbReference type="SAM" id="MobiDB-lite"/>
    </source>
</evidence>
<keyword evidence="4" id="KW-1185">Reference proteome</keyword>
<dbReference type="AlphaFoldDB" id="A0A6N7WNN0"/>
<dbReference type="Proteomes" id="UP000436047">
    <property type="component" value="Unassembled WGS sequence"/>
</dbReference>
<comment type="caution">
    <text evidence="3">The sequence shown here is derived from an EMBL/GenBank/DDBJ whole genome shotgun (WGS) entry which is preliminary data.</text>
</comment>
<gene>
    <name evidence="3" type="ORF">FYJ45_22940</name>
</gene>
<dbReference type="InterPro" id="IPR006059">
    <property type="entry name" value="SBP"/>
</dbReference>
<proteinExistence type="predicted"/>
<organism evidence="3 4">
    <name type="scientific">Eisenbergiella porci</name>
    <dbReference type="NCBI Taxonomy" id="2652274"/>
    <lineage>
        <taxon>Bacteria</taxon>
        <taxon>Bacillati</taxon>
        <taxon>Bacillota</taxon>
        <taxon>Clostridia</taxon>
        <taxon>Lachnospirales</taxon>
        <taxon>Lachnospiraceae</taxon>
        <taxon>Eisenbergiella</taxon>
    </lineage>
</organism>
<dbReference type="PROSITE" id="PS51257">
    <property type="entry name" value="PROKAR_LIPOPROTEIN"/>
    <property type="match status" value="1"/>
</dbReference>
<dbReference type="CDD" id="cd13585">
    <property type="entry name" value="PBP2_TMBP_like"/>
    <property type="match status" value="1"/>
</dbReference>
<dbReference type="RefSeq" id="WP_154467390.1">
    <property type="nucleotide sequence ID" value="NZ_JAXDZL010000219.1"/>
</dbReference>
<evidence type="ECO:0000313" key="4">
    <source>
        <dbReference type="Proteomes" id="UP000436047"/>
    </source>
</evidence>
<keyword evidence="2" id="KW-0732">Signal</keyword>
<feature type="region of interest" description="Disordered" evidence="1">
    <location>
        <begin position="29"/>
        <end position="53"/>
    </location>
</feature>
<dbReference type="Pfam" id="PF01547">
    <property type="entry name" value="SBP_bac_1"/>
    <property type="match status" value="1"/>
</dbReference>
<accession>A0A6N7WNN0</accession>
<feature type="compositionally biased region" description="Basic and acidic residues" evidence="1">
    <location>
        <begin position="34"/>
        <end position="53"/>
    </location>
</feature>
<dbReference type="PANTHER" id="PTHR43649">
    <property type="entry name" value="ARABINOSE-BINDING PROTEIN-RELATED"/>
    <property type="match status" value="1"/>
</dbReference>
<dbReference type="SUPFAM" id="SSF53850">
    <property type="entry name" value="Periplasmic binding protein-like II"/>
    <property type="match status" value="1"/>
</dbReference>
<name>A0A6N7WNN0_9FIRM</name>
<sequence>MKSTWTKKALGLFLTISLAGTLLAGCGSEPQKNNVEEPQEKSKQETVSAETKDTNAEEVVLNLACWDYESSSDVQAIVKGFEEANPGVKINPVDLGSADYTTMLTTQLSGGSSDIDIINVKDMPGYVRMVDAGFLEPLDDFIASEGIDTTMYGGIPEQTLIDGKQYTLPWVRSYYILFYNKDLFDQAGTAYPSNDLTMEEYDALARKMTNDKVGQDKVYGTHYHVWRGCVTGFSILDGKHDYASGNYEYMKPFYEMVMKEQEDGICMDYSSLKTSQTHYSGVFQNNQCAMLPIGSWFVATMMGKVKAGESECTNWGIVKLPHPEGVEAGTTVGSGSFVSVNAASKNKELALKYVAFATGKEGALITANTGFLPGMDLPEALTVITSNEYFPQDENSKEALKTATVYLDAPINKKTGEIDIALNTQHDNIMSGNVTIDEGIQAMNEEVGKILNEN</sequence>
<dbReference type="InterPro" id="IPR050490">
    <property type="entry name" value="Bact_solute-bd_prot1"/>
</dbReference>
<feature type="chain" id="PRO_5038883113" evidence="2">
    <location>
        <begin position="25"/>
        <end position="454"/>
    </location>
</feature>
<protein>
    <submittedName>
        <fullName evidence="3">Sugar ABC transporter substrate-binding protein</fullName>
    </submittedName>
</protein>